<dbReference type="InterPro" id="IPR056884">
    <property type="entry name" value="NPHP3-like_N"/>
</dbReference>
<dbReference type="InterPro" id="IPR011990">
    <property type="entry name" value="TPR-like_helical_dom_sf"/>
</dbReference>
<evidence type="ECO:0000313" key="4">
    <source>
        <dbReference type="EMBL" id="EYE91549.1"/>
    </source>
</evidence>
<gene>
    <name evidence="4" type="ORF">EURHEDRAFT_405872</name>
</gene>
<dbReference type="InterPro" id="IPR031350">
    <property type="entry name" value="Goodbye_dom"/>
</dbReference>
<dbReference type="Pfam" id="PF17109">
    <property type="entry name" value="Goodbye"/>
    <property type="match status" value="1"/>
</dbReference>
<evidence type="ECO:0000256" key="1">
    <source>
        <dbReference type="ARBA" id="ARBA00022737"/>
    </source>
</evidence>
<dbReference type="PANTHER" id="PTHR10039">
    <property type="entry name" value="AMELOGENIN"/>
    <property type="match status" value="1"/>
</dbReference>
<feature type="domain" description="Fungal STAND N-terminal Goodbye" evidence="2">
    <location>
        <begin position="16"/>
        <end position="127"/>
    </location>
</feature>
<reference evidence="5" key="1">
    <citation type="journal article" date="2014" name="Nat. Commun.">
        <title>Genomic adaptations of the halophilic Dead Sea filamentous fungus Eurotium rubrum.</title>
        <authorList>
            <person name="Kis-Papo T."/>
            <person name="Weig A.R."/>
            <person name="Riley R."/>
            <person name="Persoh D."/>
            <person name="Salamov A."/>
            <person name="Sun H."/>
            <person name="Lipzen A."/>
            <person name="Wasser S.P."/>
            <person name="Rambold G."/>
            <person name="Grigoriev I.V."/>
            <person name="Nevo E."/>
        </authorList>
    </citation>
    <scope>NUCLEOTIDE SEQUENCE [LARGE SCALE GENOMIC DNA]</scope>
    <source>
        <strain evidence="5">CBS 135680</strain>
    </source>
</reference>
<dbReference type="InterPro" id="IPR027417">
    <property type="entry name" value="P-loop_NTPase"/>
</dbReference>
<dbReference type="Gene3D" id="1.25.40.10">
    <property type="entry name" value="Tetratricopeptide repeat domain"/>
    <property type="match status" value="1"/>
</dbReference>
<name>A0A017S4N1_ASPRC</name>
<dbReference type="PANTHER" id="PTHR10039:SF17">
    <property type="entry name" value="FUNGAL STAND N-TERMINAL GOODBYE DOMAIN-CONTAINING PROTEIN-RELATED"/>
    <property type="match status" value="1"/>
</dbReference>
<dbReference type="OrthoDB" id="2913095at2759"/>
<dbReference type="STRING" id="1388766.A0A017S4N1"/>
<organism evidence="4 5">
    <name type="scientific">Aspergillus ruber (strain CBS 135680)</name>
    <dbReference type="NCBI Taxonomy" id="1388766"/>
    <lineage>
        <taxon>Eukaryota</taxon>
        <taxon>Fungi</taxon>
        <taxon>Dikarya</taxon>
        <taxon>Ascomycota</taxon>
        <taxon>Pezizomycotina</taxon>
        <taxon>Eurotiomycetes</taxon>
        <taxon>Eurotiomycetidae</taxon>
        <taxon>Eurotiales</taxon>
        <taxon>Aspergillaceae</taxon>
        <taxon>Aspergillus</taxon>
        <taxon>Aspergillus subgen. Aspergillus</taxon>
    </lineage>
</organism>
<dbReference type="HOGENOM" id="CLU_001466_3_0_1"/>
<dbReference type="Pfam" id="PF24883">
    <property type="entry name" value="NPHP3_N"/>
    <property type="match status" value="1"/>
</dbReference>
<keyword evidence="1" id="KW-0677">Repeat</keyword>
<protein>
    <submittedName>
        <fullName evidence="4">Uncharacterized protein</fullName>
    </submittedName>
</protein>
<dbReference type="SUPFAM" id="SSF52540">
    <property type="entry name" value="P-loop containing nucleoside triphosphate hydrolases"/>
    <property type="match status" value="1"/>
</dbReference>
<feature type="domain" description="Nephrocystin 3-like N-terminal" evidence="3">
    <location>
        <begin position="229"/>
        <end position="396"/>
    </location>
</feature>
<keyword evidence="5" id="KW-1185">Reference proteome</keyword>
<evidence type="ECO:0000259" key="3">
    <source>
        <dbReference type="Pfam" id="PF24883"/>
    </source>
</evidence>
<dbReference type="SUPFAM" id="SSF48452">
    <property type="entry name" value="TPR-like"/>
    <property type="match status" value="1"/>
</dbReference>
<dbReference type="RefSeq" id="XP_040635239.1">
    <property type="nucleotide sequence ID" value="XM_040780418.1"/>
</dbReference>
<accession>A0A017S4N1</accession>
<evidence type="ECO:0000259" key="2">
    <source>
        <dbReference type="Pfam" id="PF17109"/>
    </source>
</evidence>
<dbReference type="Gene3D" id="3.40.50.300">
    <property type="entry name" value="P-loop containing nucleotide triphosphate hydrolases"/>
    <property type="match status" value="1"/>
</dbReference>
<dbReference type="GeneID" id="63695542"/>
<evidence type="ECO:0000313" key="5">
    <source>
        <dbReference type="Proteomes" id="UP000019804"/>
    </source>
</evidence>
<proteinExistence type="predicted"/>
<dbReference type="EMBL" id="KK088443">
    <property type="protein sequence ID" value="EYE91549.1"/>
    <property type="molecule type" value="Genomic_DNA"/>
</dbReference>
<dbReference type="Proteomes" id="UP000019804">
    <property type="component" value="Unassembled WGS sequence"/>
</dbReference>
<dbReference type="AlphaFoldDB" id="A0A017S4N1"/>
<sequence>MGSIGSEASVSLEDSWQQAKDRFFQKTNLKLDSDGEVSPLSPEDFQERIIELRSNRKTAEKTEKSKGQSRNIITALQKLGGIAAGGAALSFPPATVCFGALSFLLEIPKTVHQFHVAIDAVFDQVDVTFAEIAIWNRADKEELLDFALRRYTHQGSQMRGDLRSIQKTTGKTGKAVRDLLESNQTRDVEKTRHGDLKTIRERLGIDSHSQASSDNVHRDGLNKASPRSTWFQQLKEYTDWIEQSAPNFNPMLLLAGDQGSGKTHVATSVFLSLKDAKPISTHQDEQTLIAYHSFPSPTNKADDDKRPLETAFKCMACQLAGQHLKYRKTLLGLCEKNIFDSKTCKDLWSDFQFEKPRAKATFLLFDGVDNLAEQDIRELFKTCKTVRNGHLRLLMTGTKQCFLRESVPLIQIENHTQQELKGYIERCLKEADLLQDDRQYFVDLRRKICDRLFEQSSCSFLSAQKLFLTAKEFIQTDEKDKLDQFLDYTSKDSSALAHAQRQQLQEGLNDKHIDELNVLLVWIEYGREWLDTQQLEAALSLQPNSGLLEPLHKKIQGKYRRLLEITDDGKVCLIDGVKEWVVTPRNTPRPSENDPKVTATISITNADVRVVQQFFWDLTEHSMSTNFDFKHVPDAQNIRRKRIQVNEIDSHLLIVKQTFGFMNKKPDPISQPIGAYLFQWFHDHLSVLLTATGHDSIGESDKVSIGEGLYDIFYCPEFIRKHWDGIKVTTWFRNRDAIEVFWKWLLNESATSRLGKRDKQWIQDTKNRKGRDRHLFRRLAELIASIWLQSQKSHPNYAFEWISEYLILEPEDNVRASSGDDNSPESMVIDESATLIGKIQSADAWCERVLRDKNQSKDQRLWIQRMAETCQFLGLRRDAIKYYTRIDILIRLGNLHGMEKDSELELQYKRKAFYTDNSNINARYALFQTYRMQQKTEEARSLLEEASRNSINEKSTQLKPLIQKAAEDKEQSFHTLYRMTALCASESRILDILLQDIDTAIAEARTARIYQTLSPLLLHKGIATHYYSKNEQDENSSAFNIWMECVSEIQQNIQVNEDKTFHLERVNRQLSLYHFEQAEAGEEGHIEIMEQIAQGCTGLSPATIYLAAYFHRHGQPDRARNILQPHMGLAFDLLSGDTTTNDPLAYTILLDCLIRCDDFEGSQIAHSMVSAVRMDRKTLLVWLKYELEQPVDGIEEILSTLDSDCFMLSQWDGIDCLIKKAESLDTTWEQESSDSGTGSPYLRIQALLKEYKDAMLGRL</sequence>